<dbReference type="SUPFAM" id="SSF46565">
    <property type="entry name" value="Chaperone J-domain"/>
    <property type="match status" value="1"/>
</dbReference>
<sequence>MDDEHRFDRDAYRAFVRAHHPDVGGDPELFREGLRRFHAARTAPANPIVFVRRRRGVAGLVQRLREGWTRHRRPPRVR</sequence>
<name>A0ABY4P6M9_9PSEU</name>
<evidence type="ECO:0000313" key="1">
    <source>
        <dbReference type="EMBL" id="UQS28105.1"/>
    </source>
</evidence>
<reference evidence="1" key="1">
    <citation type="submission" date="2022-01" db="EMBL/GenBank/DDBJ databases">
        <title>PSI-footprinting approach for the identification of protein synthesis inhibitor producers.</title>
        <authorList>
            <person name="Handel F."/>
            <person name="Kulik A."/>
            <person name="Wex K.W."/>
            <person name="Berscheid A."/>
            <person name="Saur J.S."/>
            <person name="Winkler A."/>
            <person name="Wibberg D."/>
            <person name="Kalinowski J."/>
            <person name="Broetz-Oesterhelt H."/>
            <person name="Mast Y."/>
        </authorList>
    </citation>
    <scope>NUCLEOTIDE SEQUENCE</scope>
    <source>
        <strain evidence="1">KNN 49.3e</strain>
    </source>
</reference>
<dbReference type="EMBL" id="CP091196">
    <property type="protein sequence ID" value="UQS28105.1"/>
    <property type="molecule type" value="Genomic_DNA"/>
</dbReference>
<dbReference type="Proteomes" id="UP000830158">
    <property type="component" value="Chromosome"/>
</dbReference>
<keyword evidence="2" id="KW-1185">Reference proteome</keyword>
<dbReference type="InterPro" id="IPR036869">
    <property type="entry name" value="J_dom_sf"/>
</dbReference>
<evidence type="ECO:0008006" key="3">
    <source>
        <dbReference type="Google" id="ProtNLM"/>
    </source>
</evidence>
<dbReference type="RefSeq" id="WP_094002691.1">
    <property type="nucleotide sequence ID" value="NZ_CP091196.1"/>
</dbReference>
<evidence type="ECO:0000313" key="2">
    <source>
        <dbReference type="Proteomes" id="UP000830158"/>
    </source>
</evidence>
<organism evidence="1 2">
    <name type="scientific">Amycolatopsis thermalba</name>
    <dbReference type="NCBI Taxonomy" id="944492"/>
    <lineage>
        <taxon>Bacteria</taxon>
        <taxon>Bacillati</taxon>
        <taxon>Actinomycetota</taxon>
        <taxon>Actinomycetes</taxon>
        <taxon>Pseudonocardiales</taxon>
        <taxon>Pseudonocardiaceae</taxon>
        <taxon>Amycolatopsis</taxon>
    </lineage>
</organism>
<gene>
    <name evidence="1" type="ORF">L1857_21650</name>
</gene>
<proteinExistence type="predicted"/>
<accession>A0ABY4P6M9</accession>
<protein>
    <recommendedName>
        <fullName evidence="3">J domain-containing protein</fullName>
    </recommendedName>
</protein>